<dbReference type="EMBL" id="MBRJ01000062">
    <property type="protein sequence ID" value="OHX40718.1"/>
    <property type="molecule type" value="Genomic_DNA"/>
</dbReference>
<dbReference type="Proteomes" id="UP000180194">
    <property type="component" value="Unassembled WGS sequence"/>
</dbReference>
<dbReference type="RefSeq" id="WP_071160053.1">
    <property type="nucleotide sequence ID" value="NZ_MBRJ01000062.1"/>
</dbReference>
<reference evidence="2 3" key="1">
    <citation type="submission" date="2016-07" db="EMBL/GenBank/DDBJ databases">
        <title>Bacillus oceanisediminis whole genome.</title>
        <authorList>
            <person name="Pal Y."/>
            <person name="Verma A."/>
            <person name="Mual P."/>
            <person name="Srinivasan K."/>
        </authorList>
    </citation>
    <scope>NUCLEOTIDE SEQUENCE [LARGE SCALE GENOMIC DNA]</scope>
    <source>
        <strain evidence="2 3">Bhandara28</strain>
    </source>
</reference>
<accession>A0ABX3CK74</accession>
<sequence>MRNVLVIAAHADDEVLGVGGTIALHSARGDNVYLLSLCDRSMNHKRSEIEVNRLRKSVLKVCRILGIKEVIFGGLEDEKLELLSAIDQIEKAIGQFKPNIIYTHSDIDTNQDHRVTLHATAISTRTYSENFVDKVYTYEVLSSSEQGAFYTRRFNPNVYVEISDVIEKKCEAISVYEKEVSAFPYPRSLDGIDALAKVRGMEIGVPYAEAFELVRERIKLL</sequence>
<dbReference type="Pfam" id="PF02585">
    <property type="entry name" value="PIG-L"/>
    <property type="match status" value="1"/>
</dbReference>
<evidence type="ECO:0000313" key="3">
    <source>
        <dbReference type="Proteomes" id="UP000180194"/>
    </source>
</evidence>
<evidence type="ECO:0008006" key="4">
    <source>
        <dbReference type="Google" id="ProtNLM"/>
    </source>
</evidence>
<dbReference type="InterPro" id="IPR003737">
    <property type="entry name" value="GlcNAc_PI_deacetylase-related"/>
</dbReference>
<keyword evidence="3" id="KW-1185">Reference proteome</keyword>
<gene>
    <name evidence="2" type="ORF">BBV17_29145</name>
</gene>
<dbReference type="Gene3D" id="3.40.50.10320">
    <property type="entry name" value="LmbE-like"/>
    <property type="match status" value="1"/>
</dbReference>
<organism evidence="2 3">
    <name type="scientific">Cytobacillus oceanisediminis</name>
    <dbReference type="NCBI Taxonomy" id="665099"/>
    <lineage>
        <taxon>Bacteria</taxon>
        <taxon>Bacillati</taxon>
        <taxon>Bacillota</taxon>
        <taxon>Bacilli</taxon>
        <taxon>Bacillales</taxon>
        <taxon>Bacillaceae</taxon>
        <taxon>Cytobacillus</taxon>
    </lineage>
</organism>
<dbReference type="InterPro" id="IPR024078">
    <property type="entry name" value="LmbE-like_dom_sf"/>
</dbReference>
<evidence type="ECO:0000256" key="1">
    <source>
        <dbReference type="ARBA" id="ARBA00001947"/>
    </source>
</evidence>
<dbReference type="PANTHER" id="PTHR12993">
    <property type="entry name" value="N-ACETYLGLUCOSAMINYL-PHOSPHATIDYLINOSITOL DE-N-ACETYLASE-RELATED"/>
    <property type="match status" value="1"/>
</dbReference>
<name>A0ABX3CK74_9BACI</name>
<comment type="cofactor">
    <cofactor evidence="1">
        <name>Zn(2+)</name>
        <dbReference type="ChEBI" id="CHEBI:29105"/>
    </cofactor>
</comment>
<evidence type="ECO:0000313" key="2">
    <source>
        <dbReference type="EMBL" id="OHX40718.1"/>
    </source>
</evidence>
<dbReference type="PANTHER" id="PTHR12993:SF11">
    <property type="entry name" value="N-ACETYLGLUCOSAMINYL-PHOSPHATIDYLINOSITOL DE-N-ACETYLASE"/>
    <property type="match status" value="1"/>
</dbReference>
<proteinExistence type="predicted"/>
<dbReference type="SUPFAM" id="SSF102588">
    <property type="entry name" value="LmbE-like"/>
    <property type="match status" value="1"/>
</dbReference>
<comment type="caution">
    <text evidence="2">The sequence shown here is derived from an EMBL/GenBank/DDBJ whole genome shotgun (WGS) entry which is preliminary data.</text>
</comment>
<protein>
    <recommendedName>
        <fullName evidence="4">LmbE family N-acetylglucosaminyl deacetylase</fullName>
    </recommendedName>
</protein>